<dbReference type="PROSITE" id="PS51935">
    <property type="entry name" value="NLPC_P60"/>
    <property type="match status" value="1"/>
</dbReference>
<evidence type="ECO:0000256" key="3">
    <source>
        <dbReference type="ARBA" id="ARBA00022801"/>
    </source>
</evidence>
<keyword evidence="7" id="KW-1185">Reference proteome</keyword>
<comment type="similarity">
    <text evidence="1">Belongs to the peptidase C40 family.</text>
</comment>
<protein>
    <submittedName>
        <fullName evidence="6">Cell wall-associated NlpC family hydrolase</fullName>
    </submittedName>
</protein>
<evidence type="ECO:0000259" key="5">
    <source>
        <dbReference type="PROSITE" id="PS51935"/>
    </source>
</evidence>
<evidence type="ECO:0000256" key="4">
    <source>
        <dbReference type="ARBA" id="ARBA00022807"/>
    </source>
</evidence>
<organism evidence="6 7">
    <name type="scientific">Methylobacterium goesingense</name>
    <dbReference type="NCBI Taxonomy" id="243690"/>
    <lineage>
        <taxon>Bacteria</taxon>
        <taxon>Pseudomonadati</taxon>
        <taxon>Pseudomonadota</taxon>
        <taxon>Alphaproteobacteria</taxon>
        <taxon>Hyphomicrobiales</taxon>
        <taxon>Methylobacteriaceae</taxon>
        <taxon>Methylobacterium</taxon>
    </lineage>
</organism>
<accession>A0ABV2L3C4</accession>
<name>A0ABV2L3C4_9HYPH</name>
<comment type="caution">
    <text evidence="6">The sequence shown here is derived from an EMBL/GenBank/DDBJ whole genome shotgun (WGS) entry which is preliminary data.</text>
</comment>
<keyword evidence="3 6" id="KW-0378">Hydrolase</keyword>
<reference evidence="6 7" key="1">
    <citation type="submission" date="2024-06" db="EMBL/GenBank/DDBJ databases">
        <title>Genomic Encyclopedia of Type Strains, Phase IV (KMG-IV): sequencing the most valuable type-strain genomes for metagenomic binning, comparative biology and taxonomic classification.</title>
        <authorList>
            <person name="Goeker M."/>
        </authorList>
    </citation>
    <scope>NUCLEOTIDE SEQUENCE [LARGE SCALE GENOMIC DNA]</scope>
    <source>
        <strain evidence="6 7">DSM 21331</strain>
    </source>
</reference>
<dbReference type="Proteomes" id="UP001549145">
    <property type="component" value="Unassembled WGS sequence"/>
</dbReference>
<dbReference type="Pfam" id="PF00877">
    <property type="entry name" value="NLPC_P60"/>
    <property type="match status" value="1"/>
</dbReference>
<evidence type="ECO:0000256" key="2">
    <source>
        <dbReference type="ARBA" id="ARBA00022670"/>
    </source>
</evidence>
<dbReference type="Gene3D" id="3.90.1720.10">
    <property type="entry name" value="endopeptidase domain like (from Nostoc punctiforme)"/>
    <property type="match status" value="1"/>
</dbReference>
<dbReference type="InterPro" id="IPR000064">
    <property type="entry name" value="NLP_P60_dom"/>
</dbReference>
<keyword evidence="4" id="KW-0788">Thiol protease</keyword>
<feature type="domain" description="NlpC/P60" evidence="5">
    <location>
        <begin position="1"/>
        <end position="134"/>
    </location>
</feature>
<dbReference type="InterPro" id="IPR038765">
    <property type="entry name" value="Papain-like_cys_pep_sf"/>
</dbReference>
<proteinExistence type="inferred from homology"/>
<dbReference type="EMBL" id="JBEPMM010000004">
    <property type="protein sequence ID" value="MET3692334.1"/>
    <property type="molecule type" value="Genomic_DNA"/>
</dbReference>
<evidence type="ECO:0000313" key="6">
    <source>
        <dbReference type="EMBL" id="MET3692334.1"/>
    </source>
</evidence>
<evidence type="ECO:0000256" key="1">
    <source>
        <dbReference type="ARBA" id="ARBA00007074"/>
    </source>
</evidence>
<sequence length="143" mass="16012">MTHWSVPYIGLPWREKGDTREGVSCWGLGVLLYREIAGITLPTYAEAFATSSERAEIAAIIDGATSAWPWNLVLPGQERNLDVAIFRRAGMDTHVGLICGRGRMLHITHDQESAIVDYRSGRWAHRLAGIYRHADLMERPLGL</sequence>
<dbReference type="RefSeq" id="WP_238278499.1">
    <property type="nucleotide sequence ID" value="NZ_BPQL01000037.1"/>
</dbReference>
<gene>
    <name evidence="6" type="ORF">ABID43_001870</name>
</gene>
<dbReference type="SUPFAM" id="SSF54001">
    <property type="entry name" value="Cysteine proteinases"/>
    <property type="match status" value="1"/>
</dbReference>
<dbReference type="GO" id="GO:0016787">
    <property type="term" value="F:hydrolase activity"/>
    <property type="evidence" value="ECO:0007669"/>
    <property type="project" value="UniProtKB-KW"/>
</dbReference>
<evidence type="ECO:0000313" key="7">
    <source>
        <dbReference type="Proteomes" id="UP001549145"/>
    </source>
</evidence>
<keyword evidence="2" id="KW-0645">Protease</keyword>